<organism evidence="2 3">
    <name type="scientific">Microbacterium pygmaeum</name>
    <dbReference type="NCBI Taxonomy" id="370764"/>
    <lineage>
        <taxon>Bacteria</taxon>
        <taxon>Bacillati</taxon>
        <taxon>Actinomycetota</taxon>
        <taxon>Actinomycetes</taxon>
        <taxon>Micrococcales</taxon>
        <taxon>Microbacteriaceae</taxon>
        <taxon>Microbacterium</taxon>
    </lineage>
</organism>
<accession>A0A1G7WBX8</accession>
<feature type="region of interest" description="Disordered" evidence="1">
    <location>
        <begin position="49"/>
        <end position="75"/>
    </location>
</feature>
<evidence type="ECO:0000313" key="2">
    <source>
        <dbReference type="EMBL" id="SDG69421.1"/>
    </source>
</evidence>
<feature type="region of interest" description="Disordered" evidence="1">
    <location>
        <begin position="1"/>
        <end position="21"/>
    </location>
</feature>
<dbReference type="OrthoDB" id="9977039at2"/>
<reference evidence="2 3" key="1">
    <citation type="submission" date="2016-10" db="EMBL/GenBank/DDBJ databases">
        <authorList>
            <person name="de Groot N.N."/>
        </authorList>
    </citation>
    <scope>NUCLEOTIDE SEQUENCE [LARGE SCALE GENOMIC DNA]</scope>
    <source>
        <strain evidence="2 3">DSM 23142</strain>
    </source>
</reference>
<dbReference type="EMBL" id="LT629692">
    <property type="protein sequence ID" value="SDG69421.1"/>
    <property type="molecule type" value="Genomic_DNA"/>
</dbReference>
<dbReference type="STRING" id="370764.SAMN04489810_1020"/>
<gene>
    <name evidence="2" type="ORF">SAMN04489810_1020</name>
</gene>
<sequence length="75" mass="8304">MSTSEPFLPIEKPTNESPAEEFAEFELDVDDEPDILPGADDDDEVAPEFPANGLFQPPVPGERITEEQLESDLDE</sequence>
<dbReference type="Proteomes" id="UP000199009">
    <property type="component" value="Chromosome I"/>
</dbReference>
<name>A0A1G7WBX8_9MICO</name>
<proteinExistence type="predicted"/>
<protein>
    <submittedName>
        <fullName evidence="2">Uncharacterized protein</fullName>
    </submittedName>
</protein>
<keyword evidence="3" id="KW-1185">Reference proteome</keyword>
<dbReference type="AlphaFoldDB" id="A0A1G7WBX8"/>
<dbReference type="RefSeq" id="WP_091487235.1">
    <property type="nucleotide sequence ID" value="NZ_LT629692.1"/>
</dbReference>
<evidence type="ECO:0000256" key="1">
    <source>
        <dbReference type="SAM" id="MobiDB-lite"/>
    </source>
</evidence>
<evidence type="ECO:0000313" key="3">
    <source>
        <dbReference type="Proteomes" id="UP000199009"/>
    </source>
</evidence>